<protein>
    <recommendedName>
        <fullName evidence="3">AbiEi antitoxin C-terminal domain-containing protein</fullName>
    </recommendedName>
</protein>
<accession>A0A0S1XET0</accession>
<proteinExistence type="predicted"/>
<dbReference type="PATRIC" id="fig|55802.8.peg.2283"/>
<reference evidence="1 2" key="1">
    <citation type="journal article" date="2016" name="Genome Announc.">
        <title>Complete genome sequence of the hyperthermophilic and piezophilic archaeon Thermococcus barophilus Ch5, capable of growth at the expense of hydrogenogenesis from carbon monoxide and formate.</title>
        <authorList>
            <person name="Oger P."/>
            <person name="Sokolova T.G."/>
            <person name="Kozhevnikova D.A."/>
            <person name="Taranov E.A."/>
            <person name="Vannier P."/>
            <person name="Lee H.S."/>
            <person name="Kwon K.K."/>
            <person name="Kang S.G."/>
            <person name="Lee J.H."/>
            <person name="Bonch-Osmolovskaya E.A."/>
            <person name="Lebedinsky A.V."/>
        </authorList>
    </citation>
    <scope>NUCLEOTIDE SEQUENCE [LARGE SCALE GENOMIC DNA]</scope>
    <source>
        <strain evidence="2">Ch5</strain>
    </source>
</reference>
<evidence type="ECO:0000313" key="2">
    <source>
        <dbReference type="Proteomes" id="UP000066042"/>
    </source>
</evidence>
<dbReference type="GeneID" id="26137523"/>
<gene>
    <name evidence="1" type="ORF">TBCH5v1_2304</name>
</gene>
<dbReference type="AlphaFoldDB" id="A0A0S1XET0"/>
<evidence type="ECO:0008006" key="3">
    <source>
        <dbReference type="Google" id="ProtNLM"/>
    </source>
</evidence>
<organism evidence="1 2">
    <name type="scientific">Thermococcus barophilus</name>
    <dbReference type="NCBI Taxonomy" id="55802"/>
    <lineage>
        <taxon>Archaea</taxon>
        <taxon>Methanobacteriati</taxon>
        <taxon>Methanobacteriota</taxon>
        <taxon>Thermococci</taxon>
        <taxon>Thermococcales</taxon>
        <taxon>Thermococcaceae</taxon>
        <taxon>Thermococcus</taxon>
    </lineage>
</organism>
<dbReference type="EMBL" id="CP013050">
    <property type="protein sequence ID" value="ALM76200.1"/>
    <property type="molecule type" value="Genomic_DNA"/>
</dbReference>
<sequence>MRRLAIRYIISRFGGSAVTKDELKDVSEKFGLDIDYFVNYLLSQGYIVRILRGVYYVKTIEEIGLKRAPDVFRVIAKGLNKLNLIWYYGLFTALRLNGMTHEYFNMIFILNDKVIRSKAVKILGENVKFVKIKPTLASFGIIKSNEIKFSDPEKTILDFIYLSRYNKRLKPHAEDILVEYGDKINWAILCSYLQKYPKSVQREVLKHERERIC</sequence>
<dbReference type="Proteomes" id="UP000066042">
    <property type="component" value="Chromosome"/>
</dbReference>
<dbReference type="RefSeq" id="WP_056934631.1">
    <property type="nucleotide sequence ID" value="NZ_CP013050.1"/>
</dbReference>
<name>A0A0S1XET0_THEBA</name>
<evidence type="ECO:0000313" key="1">
    <source>
        <dbReference type="EMBL" id="ALM76200.1"/>
    </source>
</evidence>
<dbReference type="STRING" id="55802.TBCH5v1_2304"/>